<comment type="caution">
    <text evidence="1">The sequence shown here is derived from an EMBL/GenBank/DDBJ whole genome shotgun (WGS) entry which is preliminary data.</text>
</comment>
<evidence type="ECO:0000313" key="1">
    <source>
        <dbReference type="EMBL" id="CAK1551992.1"/>
    </source>
</evidence>
<reference evidence="1 2" key="1">
    <citation type="submission" date="2023-11" db="EMBL/GenBank/DDBJ databases">
        <authorList>
            <person name="Okamura Y."/>
        </authorList>
    </citation>
    <scope>NUCLEOTIDE SEQUENCE [LARGE SCALE GENOMIC DNA]</scope>
</reference>
<protein>
    <submittedName>
        <fullName evidence="1">Uncharacterized protein</fullName>
    </submittedName>
</protein>
<evidence type="ECO:0000313" key="2">
    <source>
        <dbReference type="Proteomes" id="UP001497472"/>
    </source>
</evidence>
<organism evidence="1 2">
    <name type="scientific">Leptosia nina</name>
    <dbReference type="NCBI Taxonomy" id="320188"/>
    <lineage>
        <taxon>Eukaryota</taxon>
        <taxon>Metazoa</taxon>
        <taxon>Ecdysozoa</taxon>
        <taxon>Arthropoda</taxon>
        <taxon>Hexapoda</taxon>
        <taxon>Insecta</taxon>
        <taxon>Pterygota</taxon>
        <taxon>Neoptera</taxon>
        <taxon>Endopterygota</taxon>
        <taxon>Lepidoptera</taxon>
        <taxon>Glossata</taxon>
        <taxon>Ditrysia</taxon>
        <taxon>Papilionoidea</taxon>
        <taxon>Pieridae</taxon>
        <taxon>Pierinae</taxon>
        <taxon>Leptosia</taxon>
    </lineage>
</organism>
<dbReference type="AlphaFoldDB" id="A0AAV1JRN5"/>
<dbReference type="Proteomes" id="UP001497472">
    <property type="component" value="Unassembled WGS sequence"/>
</dbReference>
<dbReference type="EMBL" id="CAVLEF010000132">
    <property type="protein sequence ID" value="CAK1551992.1"/>
    <property type="molecule type" value="Genomic_DNA"/>
</dbReference>
<accession>A0AAV1JRN5</accession>
<name>A0AAV1JRN5_9NEOP</name>
<sequence>MRAKRLEVENNPRRIITVGISWKQYGVEASAEAIAPSRSLSWCPSEREWAGRAGPKFKQQGLHIQPEACGGEHTWLPRPPASESDRMPIEARLLAK</sequence>
<proteinExistence type="predicted"/>
<keyword evidence="2" id="KW-1185">Reference proteome</keyword>
<gene>
    <name evidence="1" type="ORF">LNINA_LOCUS11081</name>
</gene>